<evidence type="ECO:0000313" key="3">
    <source>
        <dbReference type="Proteomes" id="UP000076078"/>
    </source>
</evidence>
<protein>
    <submittedName>
        <fullName evidence="2">Uncharacterized protein</fullName>
    </submittedName>
</protein>
<organism evidence="2 3">
    <name type="scientific">Tieghemostelium lacteum</name>
    <name type="common">Slime mold</name>
    <name type="synonym">Dictyostelium lacteum</name>
    <dbReference type="NCBI Taxonomy" id="361077"/>
    <lineage>
        <taxon>Eukaryota</taxon>
        <taxon>Amoebozoa</taxon>
        <taxon>Evosea</taxon>
        <taxon>Eumycetozoa</taxon>
        <taxon>Dictyostelia</taxon>
        <taxon>Dictyosteliales</taxon>
        <taxon>Raperosteliaceae</taxon>
        <taxon>Tieghemostelium</taxon>
    </lineage>
</organism>
<name>A0A151ZHE2_TIELA</name>
<feature type="region of interest" description="Disordered" evidence="1">
    <location>
        <begin position="363"/>
        <end position="394"/>
    </location>
</feature>
<evidence type="ECO:0000313" key="2">
    <source>
        <dbReference type="EMBL" id="KYQ93329.1"/>
    </source>
</evidence>
<dbReference type="OrthoDB" id="20747at2759"/>
<gene>
    <name evidence="2" type="ORF">DLAC_05999</name>
</gene>
<dbReference type="InParanoid" id="A0A151ZHE2"/>
<feature type="compositionally biased region" description="Low complexity" evidence="1">
    <location>
        <begin position="366"/>
        <end position="394"/>
    </location>
</feature>
<dbReference type="EMBL" id="LODT01000028">
    <property type="protein sequence ID" value="KYQ93329.1"/>
    <property type="molecule type" value="Genomic_DNA"/>
</dbReference>
<dbReference type="Gene3D" id="3.90.980.20">
    <property type="match status" value="1"/>
</dbReference>
<dbReference type="Proteomes" id="UP000076078">
    <property type="component" value="Unassembled WGS sequence"/>
</dbReference>
<keyword evidence="3" id="KW-1185">Reference proteome</keyword>
<accession>A0A151ZHE2</accession>
<sequence length="511" mass="57397">MQAPLLTSVNMSIQLKNQLLQQHQQQQQQHQQQPVQYPTQSELYAITNLMSMRKNSIDCIVPSSPFQNNTTTTNNNNNNTNSKNINNSQNGLFSQNLPKLSIMASPSNSVPSSPPMQSVSLPYSLPSISSQPIAPIPSNPLNSTYSGLSKTSPNFNSPRCDSPSSSPNLSNSTSSQSSFTPLSSPSIYPQTPQIQNGNSLSSSSTSIPNTPIMGSSQSNIGVPCNHCLVCERGPPSIVQKNPTWSTIMRVVFYTLTHCYPERPYFNLRTDVYAWMVDHWDILCATSKDKSHNWRKQVQDMLSHSKNLFESGSDHYKQNGFWRLKKSAEVDPWTIKKPQRERSKIPISTKHSSKRSIDECYDTQMTSGSNISSPKSNSINSNCNNTSNNNTNNNGKKYKPSPISTPMMSSSTCLTSSSQSQMDNEEDIMENDNWVPRNDDISCDLVAESSDLFQDMEYVNNQIYKLRIQLLNIKEKINYNEKYEQLKLKNSSNNIMLKNNLEKINITSLIKN</sequence>
<feature type="compositionally biased region" description="Polar residues" evidence="1">
    <location>
        <begin position="141"/>
        <end position="159"/>
    </location>
</feature>
<feature type="region of interest" description="Disordered" evidence="1">
    <location>
        <begin position="65"/>
        <end position="93"/>
    </location>
</feature>
<feature type="compositionally biased region" description="Low complexity" evidence="1">
    <location>
        <begin position="198"/>
        <end position="212"/>
    </location>
</feature>
<feature type="region of interest" description="Disordered" evidence="1">
    <location>
        <begin position="134"/>
        <end position="214"/>
    </location>
</feature>
<comment type="caution">
    <text evidence="2">The sequence shown here is derived from an EMBL/GenBank/DDBJ whole genome shotgun (WGS) entry which is preliminary data.</text>
</comment>
<evidence type="ECO:0000256" key="1">
    <source>
        <dbReference type="SAM" id="MobiDB-lite"/>
    </source>
</evidence>
<proteinExistence type="predicted"/>
<dbReference type="AlphaFoldDB" id="A0A151ZHE2"/>
<feature type="compositionally biased region" description="Low complexity" evidence="1">
    <location>
        <begin position="162"/>
        <end position="186"/>
    </location>
</feature>
<reference evidence="2 3" key="1">
    <citation type="submission" date="2015-12" db="EMBL/GenBank/DDBJ databases">
        <title>Dictyostelia acquired genes for synthesis and detection of signals that induce cell-type specialization by lateral gene transfer from prokaryotes.</title>
        <authorList>
            <person name="Gloeckner G."/>
            <person name="Schaap P."/>
        </authorList>
    </citation>
    <scope>NUCLEOTIDE SEQUENCE [LARGE SCALE GENOMIC DNA]</scope>
    <source>
        <strain evidence="2 3">TK</strain>
    </source>
</reference>
<feature type="compositionally biased region" description="Polar residues" evidence="1">
    <location>
        <begin position="187"/>
        <end position="197"/>
    </location>
</feature>
<feature type="compositionally biased region" description="Low complexity" evidence="1">
    <location>
        <begin position="67"/>
        <end position="90"/>
    </location>
</feature>